<dbReference type="AlphaFoldDB" id="A0A0B1TC00"/>
<keyword evidence="3 5" id="KW-0675">Receptor</keyword>
<dbReference type="InterPro" id="IPR035500">
    <property type="entry name" value="NHR-like_dom_sf"/>
</dbReference>
<evidence type="ECO:0000259" key="4">
    <source>
        <dbReference type="PROSITE" id="PS51843"/>
    </source>
</evidence>
<protein>
    <submittedName>
        <fullName evidence="5">Ligand-binding domain of nuclear hormone receptor</fullName>
    </submittedName>
</protein>
<gene>
    <name evidence="5" type="ORF">OESDEN_05262</name>
</gene>
<dbReference type="PROSITE" id="PS51843">
    <property type="entry name" value="NR_LBD"/>
    <property type="match status" value="1"/>
</dbReference>
<organism evidence="5 6">
    <name type="scientific">Oesophagostomum dentatum</name>
    <name type="common">Nodular worm</name>
    <dbReference type="NCBI Taxonomy" id="61180"/>
    <lineage>
        <taxon>Eukaryota</taxon>
        <taxon>Metazoa</taxon>
        <taxon>Ecdysozoa</taxon>
        <taxon>Nematoda</taxon>
        <taxon>Chromadorea</taxon>
        <taxon>Rhabditida</taxon>
        <taxon>Rhabditina</taxon>
        <taxon>Rhabditomorpha</taxon>
        <taxon>Strongyloidea</taxon>
        <taxon>Strongylidae</taxon>
        <taxon>Oesophagostomum</taxon>
    </lineage>
</organism>
<dbReference type="InterPro" id="IPR000536">
    <property type="entry name" value="Nucl_hrmn_rcpt_lig-bd"/>
</dbReference>
<keyword evidence="1" id="KW-0805">Transcription regulation</keyword>
<evidence type="ECO:0000256" key="1">
    <source>
        <dbReference type="ARBA" id="ARBA00023015"/>
    </source>
</evidence>
<keyword evidence="6" id="KW-1185">Reference proteome</keyword>
<feature type="domain" description="NR LBD" evidence="4">
    <location>
        <begin position="50"/>
        <end position="246"/>
    </location>
</feature>
<accession>A0A0B1TC00</accession>
<dbReference type="OrthoDB" id="9984314at2759"/>
<dbReference type="SMART" id="SM00430">
    <property type="entry name" value="HOLI"/>
    <property type="match status" value="1"/>
</dbReference>
<dbReference type="Gene3D" id="1.10.565.10">
    <property type="entry name" value="Retinoid X Receptor"/>
    <property type="match status" value="1"/>
</dbReference>
<reference evidence="5 6" key="1">
    <citation type="submission" date="2014-03" db="EMBL/GenBank/DDBJ databases">
        <title>Draft genome of the hookworm Oesophagostomum dentatum.</title>
        <authorList>
            <person name="Mitreva M."/>
        </authorList>
    </citation>
    <scope>NUCLEOTIDE SEQUENCE [LARGE SCALE GENOMIC DNA]</scope>
    <source>
        <strain evidence="5 6">OD-Hann</strain>
    </source>
</reference>
<evidence type="ECO:0000256" key="2">
    <source>
        <dbReference type="ARBA" id="ARBA00023163"/>
    </source>
</evidence>
<dbReference type="EMBL" id="KN550195">
    <property type="protein sequence ID" value="KHJ94804.1"/>
    <property type="molecule type" value="Genomic_DNA"/>
</dbReference>
<proteinExistence type="predicted"/>
<evidence type="ECO:0000313" key="6">
    <source>
        <dbReference type="Proteomes" id="UP000053660"/>
    </source>
</evidence>
<evidence type="ECO:0000313" key="5">
    <source>
        <dbReference type="EMBL" id="KHJ94804.1"/>
    </source>
</evidence>
<dbReference type="Proteomes" id="UP000053660">
    <property type="component" value="Unassembled WGS sequence"/>
</dbReference>
<sequence length="246" mass="27872">MQPCSSRCCTPDSPELFRTRHCHKDLNERINRLRTVEDRLGYLRCSSYSFSSNLVEIITSPSLLEKEENCKPGMCSNVTSWDEEFSIQVEYAKSFPWFREMQIEDQLLILVDRLLYVSALRIANGASKLLQTDLTSNSLRSTVSAVQRAELDPVAFAILNAIIFTDYGASHLSESSCALLKEERSKYLDALRLHLFKKHPSSGAAHFLNHLAILWSLQGDCCILRKNLLNTLSPSSLTLRILSVEL</sequence>
<keyword evidence="2" id="KW-0804">Transcription</keyword>
<dbReference type="SUPFAM" id="SSF48508">
    <property type="entry name" value="Nuclear receptor ligand-binding domain"/>
    <property type="match status" value="1"/>
</dbReference>
<name>A0A0B1TC00_OESDE</name>
<evidence type="ECO:0000256" key="3">
    <source>
        <dbReference type="ARBA" id="ARBA00023170"/>
    </source>
</evidence>